<sequence>MGVSVQERIESGNGVAINVVKRLPCCKRCRSNHWKAINGQPRHYTKILKTTSSRWNNVGKRSQQNGSVISGKGLPLRARHGSLSPEPVGCRWIARAAPAARADRCL</sequence>
<dbReference type="AlphaFoldDB" id="A0AAN9QRR2"/>
<evidence type="ECO:0000313" key="2">
    <source>
        <dbReference type="Proteomes" id="UP001367508"/>
    </source>
</evidence>
<accession>A0AAN9QRR2</accession>
<evidence type="ECO:0000313" key="1">
    <source>
        <dbReference type="EMBL" id="KAK7345514.1"/>
    </source>
</evidence>
<proteinExistence type="predicted"/>
<protein>
    <submittedName>
        <fullName evidence="1">Uncharacterized protein</fullName>
    </submittedName>
</protein>
<name>A0AAN9QRR2_CANGL</name>
<comment type="caution">
    <text evidence="1">The sequence shown here is derived from an EMBL/GenBank/DDBJ whole genome shotgun (WGS) entry which is preliminary data.</text>
</comment>
<gene>
    <name evidence="1" type="ORF">VNO77_16118</name>
</gene>
<organism evidence="1 2">
    <name type="scientific">Canavalia gladiata</name>
    <name type="common">Sword bean</name>
    <name type="synonym">Dolichos gladiatus</name>
    <dbReference type="NCBI Taxonomy" id="3824"/>
    <lineage>
        <taxon>Eukaryota</taxon>
        <taxon>Viridiplantae</taxon>
        <taxon>Streptophyta</taxon>
        <taxon>Embryophyta</taxon>
        <taxon>Tracheophyta</taxon>
        <taxon>Spermatophyta</taxon>
        <taxon>Magnoliopsida</taxon>
        <taxon>eudicotyledons</taxon>
        <taxon>Gunneridae</taxon>
        <taxon>Pentapetalae</taxon>
        <taxon>rosids</taxon>
        <taxon>fabids</taxon>
        <taxon>Fabales</taxon>
        <taxon>Fabaceae</taxon>
        <taxon>Papilionoideae</taxon>
        <taxon>50 kb inversion clade</taxon>
        <taxon>NPAAA clade</taxon>
        <taxon>indigoferoid/millettioid clade</taxon>
        <taxon>Phaseoleae</taxon>
        <taxon>Canavalia</taxon>
    </lineage>
</organism>
<keyword evidence="2" id="KW-1185">Reference proteome</keyword>
<reference evidence="1 2" key="1">
    <citation type="submission" date="2024-01" db="EMBL/GenBank/DDBJ databases">
        <title>The genomes of 5 underutilized Papilionoideae crops provide insights into root nodulation and disease resistanc.</title>
        <authorList>
            <person name="Jiang F."/>
        </authorList>
    </citation>
    <scope>NUCLEOTIDE SEQUENCE [LARGE SCALE GENOMIC DNA]</scope>
    <source>
        <strain evidence="1">LVBAO_FW01</strain>
        <tissue evidence="1">Leaves</tissue>
    </source>
</reference>
<dbReference type="Proteomes" id="UP001367508">
    <property type="component" value="Unassembled WGS sequence"/>
</dbReference>
<dbReference type="EMBL" id="JAYMYQ010000003">
    <property type="protein sequence ID" value="KAK7345514.1"/>
    <property type="molecule type" value="Genomic_DNA"/>
</dbReference>